<gene>
    <name evidence="1" type="ORF">E5329_25755</name>
</gene>
<protein>
    <submittedName>
        <fullName evidence="1">Winged helix family transcriptional regulator</fullName>
    </submittedName>
</protein>
<name>A0AC61RNE3_9FIRM</name>
<evidence type="ECO:0000313" key="2">
    <source>
        <dbReference type="Proteomes" id="UP000304953"/>
    </source>
</evidence>
<comment type="caution">
    <text evidence="1">The sequence shown here is derived from an EMBL/GenBank/DDBJ whole genome shotgun (WGS) entry which is preliminary data.</text>
</comment>
<dbReference type="Proteomes" id="UP000304953">
    <property type="component" value="Unassembled WGS sequence"/>
</dbReference>
<proteinExistence type="predicted"/>
<evidence type="ECO:0000313" key="1">
    <source>
        <dbReference type="EMBL" id="TGY88657.1"/>
    </source>
</evidence>
<dbReference type="EMBL" id="SRYA01000100">
    <property type="protein sequence ID" value="TGY88657.1"/>
    <property type="molecule type" value="Genomic_DNA"/>
</dbReference>
<reference evidence="1" key="1">
    <citation type="submission" date="2019-04" db="EMBL/GenBank/DDBJ databases">
        <title>Microbes associate with the intestines of laboratory mice.</title>
        <authorList>
            <person name="Navarre W."/>
            <person name="Wong E."/>
            <person name="Huang K."/>
            <person name="Tropini C."/>
            <person name="Ng K."/>
            <person name="Yu B."/>
        </authorList>
    </citation>
    <scope>NUCLEOTIDE SEQUENCE</scope>
    <source>
        <strain evidence="1">NM01_1-7b</strain>
    </source>
</reference>
<keyword evidence="2" id="KW-1185">Reference proteome</keyword>
<accession>A0AC61RNE3</accession>
<sequence length="59" mass="7133">MPRQHKVLKQGREIDLTNIEFRILHMLALHRGITLSKEKIYNYVWTCSLIFLDFTQILF</sequence>
<organism evidence="1 2">
    <name type="scientific">Petralouisia muris</name>
    <dbReference type="NCBI Taxonomy" id="3032872"/>
    <lineage>
        <taxon>Bacteria</taxon>
        <taxon>Bacillati</taxon>
        <taxon>Bacillota</taxon>
        <taxon>Clostridia</taxon>
        <taxon>Lachnospirales</taxon>
        <taxon>Lachnospiraceae</taxon>
        <taxon>Petralouisia</taxon>
    </lineage>
</organism>